<dbReference type="WBParaSite" id="RSKR_0001090433.1">
    <property type="protein sequence ID" value="RSKR_0001090433.1"/>
    <property type="gene ID" value="RSKR_0001090433"/>
</dbReference>
<accession>A0AC35UE84</accession>
<proteinExistence type="predicted"/>
<evidence type="ECO:0000313" key="1">
    <source>
        <dbReference type="Proteomes" id="UP000095286"/>
    </source>
</evidence>
<protein>
    <submittedName>
        <fullName evidence="2">G_PROTEIN_RECEP_F1_2 domain-containing protein</fullName>
    </submittedName>
</protein>
<name>A0AC35UE84_9BILA</name>
<reference evidence="2" key="1">
    <citation type="submission" date="2016-11" db="UniProtKB">
        <authorList>
            <consortium name="WormBaseParasite"/>
        </authorList>
    </citation>
    <scope>IDENTIFICATION</scope>
    <source>
        <strain evidence="2">KR3021</strain>
    </source>
</reference>
<dbReference type="Proteomes" id="UP000095286">
    <property type="component" value="Unplaced"/>
</dbReference>
<organism evidence="1 2">
    <name type="scientific">Rhabditophanes sp. KR3021</name>
    <dbReference type="NCBI Taxonomy" id="114890"/>
    <lineage>
        <taxon>Eukaryota</taxon>
        <taxon>Metazoa</taxon>
        <taxon>Ecdysozoa</taxon>
        <taxon>Nematoda</taxon>
        <taxon>Chromadorea</taxon>
        <taxon>Rhabditida</taxon>
        <taxon>Tylenchina</taxon>
        <taxon>Panagrolaimomorpha</taxon>
        <taxon>Strongyloidoidea</taxon>
        <taxon>Alloionematidae</taxon>
        <taxon>Rhabditophanes</taxon>
    </lineage>
</organism>
<evidence type="ECO:0000313" key="2">
    <source>
        <dbReference type="WBParaSite" id="RSKR_0001090433.1"/>
    </source>
</evidence>
<sequence>MYGLCTILNVFVFCLCFLSNILAISLFKEFRDTKGKLNIAMQSTFAQFIMDIVFSFTNVLLRAEIVTVVSSTSNYLTFYFVYTNNFDLTFYQNCALVFVYCVIFFLNFLMTSITVFVRYCFVADIYQLKTKHLVGLIMIAILLLAILKGSFCFIGFDPTVDPYLIYHNDLMENYLDDFVNEKSRSVSLRLDWSFFIFVGPIFVFLTINFVAITVVLIKYKRYMATNGSKFSSQTRKLHQQFYFILCIQGIMPSFFQFFPLGLYQISCFFKVPVRSMGSWSVIIATVLPLLNSIVFLALISKSRTILKKRYGWLFKFLLTKENTGYFKNRYYISITQNIILCLLFFKNTFYM</sequence>